<keyword evidence="2" id="KW-1185">Reference proteome</keyword>
<dbReference type="EMBL" id="FNGS01000007">
    <property type="protein sequence ID" value="SDM53707.1"/>
    <property type="molecule type" value="Genomic_DNA"/>
</dbReference>
<dbReference type="STRING" id="563176.SAMN04488090_3631"/>
<reference evidence="1 2" key="1">
    <citation type="submission" date="2016-10" db="EMBL/GenBank/DDBJ databases">
        <authorList>
            <person name="de Groot N.N."/>
        </authorList>
    </citation>
    <scope>NUCLEOTIDE SEQUENCE [LARGE SCALE GENOMIC DNA]</scope>
    <source>
        <strain evidence="1 2">DSM 21668</strain>
    </source>
</reference>
<gene>
    <name evidence="1" type="ORF">SAMN04488090_3631</name>
</gene>
<dbReference type="OrthoDB" id="665764at2"/>
<dbReference type="InterPro" id="IPR005358">
    <property type="entry name" value="Puta_zinc/iron-chelating_dom"/>
</dbReference>
<organism evidence="1 2">
    <name type="scientific">Siphonobacter aquaeclarae</name>
    <dbReference type="NCBI Taxonomy" id="563176"/>
    <lineage>
        <taxon>Bacteria</taxon>
        <taxon>Pseudomonadati</taxon>
        <taxon>Bacteroidota</taxon>
        <taxon>Cytophagia</taxon>
        <taxon>Cytophagales</taxon>
        <taxon>Cytophagaceae</taxon>
        <taxon>Siphonobacter</taxon>
    </lineage>
</organism>
<evidence type="ECO:0008006" key="3">
    <source>
        <dbReference type="Google" id="ProtNLM"/>
    </source>
</evidence>
<dbReference type="Proteomes" id="UP000198901">
    <property type="component" value="Unassembled WGS sequence"/>
</dbReference>
<dbReference type="PANTHER" id="PTHR35866">
    <property type="entry name" value="PUTATIVE-RELATED"/>
    <property type="match status" value="1"/>
</dbReference>
<proteinExistence type="predicted"/>
<accession>A0A1G9U121</accession>
<protein>
    <recommendedName>
        <fullName evidence="3">Zinc-or iron-chelating domain-containing protein</fullName>
    </recommendedName>
</protein>
<evidence type="ECO:0000313" key="2">
    <source>
        <dbReference type="Proteomes" id="UP000198901"/>
    </source>
</evidence>
<dbReference type="RefSeq" id="WP_093205517.1">
    <property type="nucleotide sequence ID" value="NZ_FNGS01000007.1"/>
</dbReference>
<name>A0A1G9U121_9BACT</name>
<dbReference type="PANTHER" id="PTHR35866:SF1">
    <property type="entry name" value="YKGJ FAMILY CYSTEINE CLUSTER PROTEIN"/>
    <property type="match status" value="1"/>
</dbReference>
<dbReference type="AlphaFoldDB" id="A0A1G9U121"/>
<evidence type="ECO:0000313" key="1">
    <source>
        <dbReference type="EMBL" id="SDM53707.1"/>
    </source>
</evidence>
<sequence length="153" mass="17928">MNERYAEHKRYLNRLKARKPKKLDEAFEALHEEVFEETDCLACANCCKTTSPIFTDADIERIAKHLKMRPADFIGKYLHLDEDRHYVLNSSPCFFLDAENYCAIYDVRPKACREYPHTNRRRMHQILDLTLANTQICPAVAEVVERLQKVIPA</sequence>
<dbReference type="Pfam" id="PF03692">
    <property type="entry name" value="CxxCxxCC"/>
    <property type="match status" value="1"/>
</dbReference>